<evidence type="ECO:0000256" key="1">
    <source>
        <dbReference type="ARBA" id="ARBA00005709"/>
    </source>
</evidence>
<dbReference type="PANTHER" id="PTHR42792">
    <property type="entry name" value="FLAGELLIN"/>
    <property type="match status" value="1"/>
</dbReference>
<dbReference type="PRINTS" id="PR00207">
    <property type="entry name" value="FLAGELLIN"/>
</dbReference>
<dbReference type="InterPro" id="IPR001492">
    <property type="entry name" value="Flagellin"/>
</dbReference>
<evidence type="ECO:0000259" key="5">
    <source>
        <dbReference type="Pfam" id="PF00669"/>
    </source>
</evidence>
<comment type="function">
    <text evidence="4">Flagellin is the subunit protein which polymerizes to form the filaments of bacterial flagella.</text>
</comment>
<evidence type="ECO:0000259" key="6">
    <source>
        <dbReference type="Pfam" id="PF00700"/>
    </source>
</evidence>
<keyword evidence="3 4" id="KW-0975">Bacterial flagellum</keyword>
<feature type="domain" description="Flagellin C-terminal" evidence="6">
    <location>
        <begin position="370"/>
        <end position="454"/>
    </location>
</feature>
<comment type="caution">
    <text evidence="7">The sequence shown here is derived from an EMBL/GenBank/DDBJ whole genome shotgun (WGS) entry which is preliminary data.</text>
</comment>
<dbReference type="GO" id="GO:0005576">
    <property type="term" value="C:extracellular region"/>
    <property type="evidence" value="ECO:0007669"/>
    <property type="project" value="UniProtKB-SubCell"/>
</dbReference>
<dbReference type="Gene3D" id="1.20.1330.10">
    <property type="entry name" value="f41 fragment of flagellin, N-terminal domain"/>
    <property type="match status" value="2"/>
</dbReference>
<comment type="similarity">
    <text evidence="1 4">Belongs to the bacterial flagellin family.</text>
</comment>
<evidence type="ECO:0000256" key="4">
    <source>
        <dbReference type="RuleBase" id="RU362073"/>
    </source>
</evidence>
<keyword evidence="8" id="KW-1185">Reference proteome</keyword>
<dbReference type="RefSeq" id="WP_135328006.1">
    <property type="nucleotide sequence ID" value="NZ_SRJC01000003.1"/>
</dbReference>
<evidence type="ECO:0000313" key="8">
    <source>
        <dbReference type="Proteomes" id="UP000297982"/>
    </source>
</evidence>
<dbReference type="InterPro" id="IPR001029">
    <property type="entry name" value="Flagellin_N"/>
</dbReference>
<dbReference type="AlphaFoldDB" id="A0A4Z0GYQ6"/>
<reference evidence="7 8" key="1">
    <citation type="journal article" date="2003" name="Int. J. Syst. Evol. Microbiol.">
        <title>Halobacillus salinus sp. nov., isolated from a salt lake on the coast of the East Sea in Korea.</title>
        <authorList>
            <person name="Yoon J.H."/>
            <person name="Kang K.H."/>
            <person name="Park Y.H."/>
        </authorList>
    </citation>
    <scope>NUCLEOTIDE SEQUENCE [LARGE SCALE GENOMIC DNA]</scope>
    <source>
        <strain evidence="7 8">HSL-3</strain>
    </source>
</reference>
<comment type="subcellular location">
    <subcellularLocation>
        <location evidence="4">Secreted</location>
    </subcellularLocation>
    <subcellularLocation>
        <location evidence="4">Bacterial flagellum</location>
    </subcellularLocation>
</comment>
<keyword evidence="4" id="KW-0964">Secreted</keyword>
<name>A0A4Z0GYQ6_9BACI</name>
<gene>
    <name evidence="7" type="ORF">E4663_13555</name>
</gene>
<accession>A0A4Z0GYQ6</accession>
<dbReference type="GO" id="GO:0009288">
    <property type="term" value="C:bacterial-type flagellum"/>
    <property type="evidence" value="ECO:0007669"/>
    <property type="project" value="UniProtKB-SubCell"/>
</dbReference>
<dbReference type="PANTHER" id="PTHR42792:SF2">
    <property type="entry name" value="FLAGELLIN"/>
    <property type="match status" value="1"/>
</dbReference>
<keyword evidence="7" id="KW-0966">Cell projection</keyword>
<sequence>MRINHNIAALNTYRQLGQANNMQSKSMEKLSSGLRINRAGDDAAGLAISEKMRGQIRGLDQAQRNAQDGISMIQTAEGALNETHSILQRMRELGVQASNDTNTGDDRKEIQKEMNQLTEEINRIGNTTEFNTKSLINGDLAEGSSSSVEDVSFDFSSIGMGDGGSTVLSIGGEDYTIEYDNTTDNADDGTSDSFDTGTKTVTLATNTTDPSNLGKRISDQLISMRGEDTSLSISEFDFDQTSTTGEVLRIDASANGLYDGVAGKDSIQFKSGTSPAIATNTTGADGSGGATFQIGANSDQQFTAAIEDMRSVALGISSTTASGDADSGLNTDRDAVFASGTENQITGDVTSGTEYALDVSTADKASDAVSVIDNAIKTVSQERSKIGASQNRLEHTINNLGTSAENLTAAESRIRDVDMAAEMMKQTKSSILSQASQAMLAKANQQPQGVLQLLR</sequence>
<dbReference type="EMBL" id="SRJC01000003">
    <property type="protein sequence ID" value="TGB02364.1"/>
    <property type="molecule type" value="Genomic_DNA"/>
</dbReference>
<evidence type="ECO:0000256" key="2">
    <source>
        <dbReference type="ARBA" id="ARBA00020110"/>
    </source>
</evidence>
<dbReference type="Pfam" id="PF00700">
    <property type="entry name" value="Flagellin_C"/>
    <property type="match status" value="1"/>
</dbReference>
<evidence type="ECO:0000256" key="3">
    <source>
        <dbReference type="ARBA" id="ARBA00023143"/>
    </source>
</evidence>
<keyword evidence="7" id="KW-0969">Cilium</keyword>
<dbReference type="GO" id="GO:0005198">
    <property type="term" value="F:structural molecule activity"/>
    <property type="evidence" value="ECO:0007669"/>
    <property type="project" value="UniProtKB-UniRule"/>
</dbReference>
<keyword evidence="7" id="KW-0282">Flagellum</keyword>
<proteinExistence type="inferred from homology"/>
<organism evidence="7 8">
    <name type="scientific">Halobacillus salinus</name>
    <dbReference type="NCBI Taxonomy" id="192814"/>
    <lineage>
        <taxon>Bacteria</taxon>
        <taxon>Bacillati</taxon>
        <taxon>Bacillota</taxon>
        <taxon>Bacilli</taxon>
        <taxon>Bacillales</taxon>
        <taxon>Bacillaceae</taxon>
        <taxon>Halobacillus</taxon>
    </lineage>
</organism>
<dbReference type="Proteomes" id="UP000297982">
    <property type="component" value="Unassembled WGS sequence"/>
</dbReference>
<feature type="domain" description="Flagellin N-terminal" evidence="5">
    <location>
        <begin position="3"/>
        <end position="138"/>
    </location>
</feature>
<dbReference type="Pfam" id="PF00669">
    <property type="entry name" value="Flagellin_N"/>
    <property type="match status" value="1"/>
</dbReference>
<evidence type="ECO:0000313" key="7">
    <source>
        <dbReference type="EMBL" id="TGB02364.1"/>
    </source>
</evidence>
<dbReference type="SUPFAM" id="SSF64518">
    <property type="entry name" value="Phase 1 flagellin"/>
    <property type="match status" value="1"/>
</dbReference>
<dbReference type="InterPro" id="IPR046358">
    <property type="entry name" value="Flagellin_C"/>
</dbReference>
<protein>
    <recommendedName>
        <fullName evidence="2 4">Flagellin</fullName>
    </recommendedName>
</protein>